<dbReference type="InterPro" id="IPR029044">
    <property type="entry name" value="Nucleotide-diphossugar_trans"/>
</dbReference>
<dbReference type="GeneID" id="96668179"/>
<dbReference type="PANTHER" id="PTHR43630">
    <property type="entry name" value="POLY-BETA-1,6-N-ACETYL-D-GLUCOSAMINE SYNTHASE"/>
    <property type="match status" value="1"/>
</dbReference>
<evidence type="ECO:0000313" key="5">
    <source>
        <dbReference type="EMBL" id="KRL30692.1"/>
    </source>
</evidence>
<feature type="transmembrane region" description="Helical" evidence="4">
    <location>
        <begin position="339"/>
        <end position="362"/>
    </location>
</feature>
<feature type="transmembrane region" description="Helical" evidence="4">
    <location>
        <begin position="391"/>
        <end position="417"/>
    </location>
</feature>
<feature type="transmembrane region" description="Helical" evidence="4">
    <location>
        <begin position="6"/>
        <end position="23"/>
    </location>
</feature>
<evidence type="ECO:0000313" key="6">
    <source>
        <dbReference type="Proteomes" id="UP000051908"/>
    </source>
</evidence>
<evidence type="ECO:0008006" key="7">
    <source>
        <dbReference type="Google" id="ProtNLM"/>
    </source>
</evidence>
<dbReference type="GO" id="GO:0016757">
    <property type="term" value="F:glycosyltransferase activity"/>
    <property type="evidence" value="ECO:0007669"/>
    <property type="project" value="UniProtKB-KW"/>
</dbReference>
<feature type="transmembrane region" description="Helical" evidence="4">
    <location>
        <begin position="306"/>
        <end position="327"/>
    </location>
</feature>
<evidence type="ECO:0000256" key="4">
    <source>
        <dbReference type="SAM" id="Phobius"/>
    </source>
</evidence>
<keyword evidence="4" id="KW-0812">Transmembrane</keyword>
<dbReference type="Pfam" id="PF13641">
    <property type="entry name" value="Glyco_tranf_2_3"/>
    <property type="match status" value="1"/>
</dbReference>
<keyword evidence="2" id="KW-0328">Glycosyltransferase</keyword>
<keyword evidence="4" id="KW-1133">Transmembrane helix</keyword>
<comment type="similarity">
    <text evidence="1">Belongs to the glycosyltransferase 2 family.</text>
</comment>
<evidence type="ECO:0000256" key="1">
    <source>
        <dbReference type="ARBA" id="ARBA00006739"/>
    </source>
</evidence>
<evidence type="ECO:0000256" key="3">
    <source>
        <dbReference type="ARBA" id="ARBA00022679"/>
    </source>
</evidence>
<dbReference type="Proteomes" id="UP000051908">
    <property type="component" value="Unassembled WGS sequence"/>
</dbReference>
<dbReference type="EMBL" id="AZES01000082">
    <property type="protein sequence ID" value="KRL30692.1"/>
    <property type="molecule type" value="Genomic_DNA"/>
</dbReference>
<proteinExistence type="inferred from homology"/>
<sequence length="429" mass="49757">MIIYLIAITVFMIQCFILFYIYLSQQKRFKKDMQNPYEPQQDLNQFFYFILLPCLNEGKVIKNSLNHLIDLKGRMHIIVIDDNSTDDTVSQAQSVAGPISIIQRKLPNAQTGKGDALNSAIPEINRIISEKKLDSKKCIIGVLDADGVLSGNTIYKLNQSFQNSDTDAVQLRIKMKKPEKILQTFQDVEFFVVNHMIQLIRTYIKAVALCGNGQFFRVSSVLSKLGNKPWGNALLEDYELTLRMELKGLKIKYVDEAYVEQEALKKVKKLIRQRARWSQGGWNCWKYFKQITTSNVVTIGQKFDTYFFFIQPILNILADFSIIFLTFDFISHYSDNPEFIFIATIIMTTVSFFFGTVFTLIYHKELKLHDKCNLVIQKDDMINENMHLRKTILSIGLISYIYVILFFSLIISCYHLLIGHTSWDKTQRN</sequence>
<name>A0A0R1PJJ5_9LACO</name>
<comment type="caution">
    <text evidence="5">The sequence shown here is derived from an EMBL/GenBank/DDBJ whole genome shotgun (WGS) entry which is preliminary data.</text>
</comment>
<keyword evidence="4" id="KW-0472">Membrane</keyword>
<reference evidence="5 6" key="1">
    <citation type="journal article" date="2015" name="Genome Announc.">
        <title>Expanding the biotechnology potential of lactobacilli through comparative genomics of 213 strains and associated genera.</title>
        <authorList>
            <person name="Sun Z."/>
            <person name="Harris H.M."/>
            <person name="McCann A."/>
            <person name="Guo C."/>
            <person name="Argimon S."/>
            <person name="Zhang W."/>
            <person name="Yang X."/>
            <person name="Jeffery I.B."/>
            <person name="Cooney J.C."/>
            <person name="Kagawa T.F."/>
            <person name="Liu W."/>
            <person name="Song Y."/>
            <person name="Salvetti E."/>
            <person name="Wrobel A."/>
            <person name="Rasinkangas P."/>
            <person name="Parkhill J."/>
            <person name="Rea M.C."/>
            <person name="O'Sullivan O."/>
            <person name="Ritari J."/>
            <person name="Douillard F.P."/>
            <person name="Paul Ross R."/>
            <person name="Yang R."/>
            <person name="Briner A.E."/>
            <person name="Felis G.E."/>
            <person name="de Vos W.M."/>
            <person name="Barrangou R."/>
            <person name="Klaenhammer T.R."/>
            <person name="Caufield P.W."/>
            <person name="Cui Y."/>
            <person name="Zhang H."/>
            <person name="O'Toole P.W."/>
        </authorList>
    </citation>
    <scope>NUCLEOTIDE SEQUENCE [LARGE SCALE GENOMIC DNA]</scope>
    <source>
        <strain evidence="5 6">DSM 13238</strain>
    </source>
</reference>
<organism evidence="5 6">
    <name type="scientific">Companilactobacillus paralimentarius DSM 13238 = JCM 10415</name>
    <dbReference type="NCBI Taxonomy" id="1122151"/>
    <lineage>
        <taxon>Bacteria</taxon>
        <taxon>Bacillati</taxon>
        <taxon>Bacillota</taxon>
        <taxon>Bacilli</taxon>
        <taxon>Lactobacillales</taxon>
        <taxon>Lactobacillaceae</taxon>
        <taxon>Companilactobacillus</taxon>
    </lineage>
</organism>
<dbReference type="AlphaFoldDB" id="A0A0R1PJJ5"/>
<dbReference type="SUPFAM" id="SSF53448">
    <property type="entry name" value="Nucleotide-diphospho-sugar transferases"/>
    <property type="match status" value="1"/>
</dbReference>
<dbReference type="PANTHER" id="PTHR43630:SF1">
    <property type="entry name" value="POLY-BETA-1,6-N-ACETYL-D-GLUCOSAMINE SYNTHASE"/>
    <property type="match status" value="1"/>
</dbReference>
<evidence type="ECO:0000256" key="2">
    <source>
        <dbReference type="ARBA" id="ARBA00022676"/>
    </source>
</evidence>
<gene>
    <name evidence="5" type="ORF">FD33_GL000102</name>
</gene>
<protein>
    <recommendedName>
        <fullName evidence="7">Glycosyltransferase</fullName>
    </recommendedName>
</protein>
<dbReference type="PATRIC" id="fig|1122151.5.peg.105"/>
<accession>A0A0R1PJJ5</accession>
<dbReference type="Gene3D" id="3.90.550.10">
    <property type="entry name" value="Spore Coat Polysaccharide Biosynthesis Protein SpsA, Chain A"/>
    <property type="match status" value="1"/>
</dbReference>
<keyword evidence="6" id="KW-1185">Reference proteome</keyword>
<keyword evidence="3" id="KW-0808">Transferase</keyword>
<dbReference type="RefSeq" id="WP_025085600.1">
    <property type="nucleotide sequence ID" value="NZ_AZES01000082.1"/>
</dbReference>